<organism evidence="1 2">
    <name type="scientific">Candidatus Rothia avistercoris</name>
    <dbReference type="NCBI Taxonomy" id="2840479"/>
    <lineage>
        <taxon>Bacteria</taxon>
        <taxon>Bacillati</taxon>
        <taxon>Actinomycetota</taxon>
        <taxon>Actinomycetes</taxon>
        <taxon>Micrococcales</taxon>
        <taxon>Micrococcaceae</taxon>
        <taxon>Rothia</taxon>
    </lineage>
</organism>
<dbReference type="EMBL" id="DWUS01000160">
    <property type="protein sequence ID" value="HJD51605.1"/>
    <property type="molecule type" value="Genomic_DNA"/>
</dbReference>
<gene>
    <name evidence="1" type="ORF">H9908_07055</name>
</gene>
<comment type="caution">
    <text evidence="1">The sequence shown here is derived from an EMBL/GenBank/DDBJ whole genome shotgun (WGS) entry which is preliminary data.</text>
</comment>
<dbReference type="Proteomes" id="UP000823908">
    <property type="component" value="Unassembled WGS sequence"/>
</dbReference>
<evidence type="ECO:0000313" key="2">
    <source>
        <dbReference type="Proteomes" id="UP000823908"/>
    </source>
</evidence>
<dbReference type="AlphaFoldDB" id="A0A9D2ZSV1"/>
<reference evidence="1" key="2">
    <citation type="submission" date="2021-04" db="EMBL/GenBank/DDBJ databases">
        <authorList>
            <person name="Gilroy R."/>
        </authorList>
    </citation>
    <scope>NUCLEOTIDE SEQUENCE</scope>
    <source>
        <strain evidence="1">ChiHjej10B9-4811</strain>
    </source>
</reference>
<reference evidence="1" key="1">
    <citation type="journal article" date="2021" name="PeerJ">
        <title>Extensive microbial diversity within the chicken gut microbiome revealed by metagenomics and culture.</title>
        <authorList>
            <person name="Gilroy R."/>
            <person name="Ravi A."/>
            <person name="Getino M."/>
            <person name="Pursley I."/>
            <person name="Horton D.L."/>
            <person name="Alikhan N.F."/>
            <person name="Baker D."/>
            <person name="Gharbi K."/>
            <person name="Hall N."/>
            <person name="Watson M."/>
            <person name="Adriaenssens E.M."/>
            <person name="Foster-Nyarko E."/>
            <person name="Jarju S."/>
            <person name="Secka A."/>
            <person name="Antonio M."/>
            <person name="Oren A."/>
            <person name="Chaudhuri R.R."/>
            <person name="La Ragione R."/>
            <person name="Hildebrand F."/>
            <person name="Pallen M.J."/>
        </authorList>
    </citation>
    <scope>NUCLEOTIDE SEQUENCE</scope>
    <source>
        <strain evidence="1">ChiHjej10B9-4811</strain>
    </source>
</reference>
<proteinExistence type="predicted"/>
<name>A0A9D2ZSV1_9MICC</name>
<accession>A0A9D2ZSV1</accession>
<evidence type="ECO:0000313" key="1">
    <source>
        <dbReference type="EMBL" id="HJD51605.1"/>
    </source>
</evidence>
<sequence length="490" mass="54099">MGNGVDEILSPEYVQALDTLSFWNGHNKTVDFSNTATWPAHTLYQNYSEVGSNSPTITSTQELSGTGEALLDLSRPDGPVEPAWVEYEITPSDTNDPEVTFLGGSQEQFINVIASANKQEEPVKGSIWLDTNVSKSSQKVQVSTRGEWKITVHPVSDAPLYDSISQLAGTGQQAFILQQIQGAHLIYAPQSEVSAQSLSPFSVTVPDQLGREDIQPTQVFTSALPAQDTDFKIPSSPWFVTVDGQGYDWWIGFNHEAISPIGALNAQPYKFPHDGGQEIAASDRSQIFTLENTNPVILTYTTTPTEQTERRKRYQKYGPEAIDFSEAQKFAVTNPDKDLDEPGAIRAKEFGHDGTVYDLVNMTPDPVNRLEVLTQNQESWQVKAYPLDAAPEIKPGDAFYGRRGDGAGVFFWSGGTEAKLEFYREVQVSWGVEEASITFYRPDGTGHYRSQTVFASDLSSTKISVDLPAEPLYIDVRTPLASSWSVYVPQ</sequence>
<protein>
    <submittedName>
        <fullName evidence="1">Uncharacterized protein</fullName>
    </submittedName>
</protein>